<keyword evidence="1" id="KW-1133">Transmembrane helix</keyword>
<evidence type="ECO:0000313" key="2">
    <source>
        <dbReference type="EMBL" id="KAK7057477.1"/>
    </source>
</evidence>
<dbReference type="AlphaFoldDB" id="A0AAW0DZW4"/>
<protein>
    <recommendedName>
        <fullName evidence="4">SWIM-type domain-containing protein</fullName>
    </recommendedName>
</protein>
<proteinExistence type="predicted"/>
<evidence type="ECO:0000313" key="3">
    <source>
        <dbReference type="Proteomes" id="UP001362999"/>
    </source>
</evidence>
<evidence type="ECO:0008006" key="4">
    <source>
        <dbReference type="Google" id="ProtNLM"/>
    </source>
</evidence>
<keyword evidence="1" id="KW-0472">Membrane</keyword>
<feature type="transmembrane region" description="Helical" evidence="1">
    <location>
        <begin position="29"/>
        <end position="51"/>
    </location>
</feature>
<keyword evidence="3" id="KW-1185">Reference proteome</keyword>
<organism evidence="2 3">
    <name type="scientific">Favolaschia claudopus</name>
    <dbReference type="NCBI Taxonomy" id="2862362"/>
    <lineage>
        <taxon>Eukaryota</taxon>
        <taxon>Fungi</taxon>
        <taxon>Dikarya</taxon>
        <taxon>Basidiomycota</taxon>
        <taxon>Agaricomycotina</taxon>
        <taxon>Agaricomycetes</taxon>
        <taxon>Agaricomycetidae</taxon>
        <taxon>Agaricales</taxon>
        <taxon>Marasmiineae</taxon>
        <taxon>Mycenaceae</taxon>
        <taxon>Favolaschia</taxon>
    </lineage>
</organism>
<sequence>MNFSSSSPQCVKTKTEAKIKGTGYLSGKVISYFGLTSFTFGFVCIVSRDLAGMDTHKGRFRLKPASSPQPITAVPSSPIAPPTIVTFRAFDPPPTALPGTYESDCASENYNLSWRDWNDFDEGLPEYERQLRYVCSRAGTGGRMQMPTFGQTISWRFYDSFLRIPRETREHVAGLLRLKVSPEHIVRVTSMTRITYFMHLFRVLTVFRWHHVLKDKFLHSKRNHRLDHLLNTLIHSVLPYYALKQRRQDLGLEGPDMEVQKRKDVMARSSSYTLDDVVWIEDDEIYQIKSQSDPSSVYDVDLEAYTCNCLDYPSILFCKHINCPTNS</sequence>
<dbReference type="EMBL" id="JAWWNJ010000004">
    <property type="protein sequence ID" value="KAK7057477.1"/>
    <property type="molecule type" value="Genomic_DNA"/>
</dbReference>
<comment type="caution">
    <text evidence="2">The sequence shown here is derived from an EMBL/GenBank/DDBJ whole genome shotgun (WGS) entry which is preliminary data.</text>
</comment>
<name>A0AAW0DZW4_9AGAR</name>
<keyword evidence="1" id="KW-0812">Transmembrane</keyword>
<evidence type="ECO:0000256" key="1">
    <source>
        <dbReference type="SAM" id="Phobius"/>
    </source>
</evidence>
<gene>
    <name evidence="2" type="ORF">R3P38DRAFT_2841210</name>
</gene>
<accession>A0AAW0DZW4</accession>
<dbReference type="Proteomes" id="UP001362999">
    <property type="component" value="Unassembled WGS sequence"/>
</dbReference>
<reference evidence="2 3" key="1">
    <citation type="journal article" date="2024" name="J Genomics">
        <title>Draft genome sequencing and assembly of Favolaschia claudopus CIRM-BRFM 2984 isolated from oak limbs.</title>
        <authorList>
            <person name="Navarro D."/>
            <person name="Drula E."/>
            <person name="Chaduli D."/>
            <person name="Cazenave R."/>
            <person name="Ahrendt S."/>
            <person name="Wang J."/>
            <person name="Lipzen A."/>
            <person name="Daum C."/>
            <person name="Barry K."/>
            <person name="Grigoriev I.V."/>
            <person name="Favel A."/>
            <person name="Rosso M.N."/>
            <person name="Martin F."/>
        </authorList>
    </citation>
    <scope>NUCLEOTIDE SEQUENCE [LARGE SCALE GENOMIC DNA]</scope>
    <source>
        <strain evidence="2 3">CIRM-BRFM 2984</strain>
    </source>
</reference>